<reference evidence="1" key="1">
    <citation type="submission" date="2021-02" db="EMBL/GenBank/DDBJ databases">
        <authorList>
            <person name="Nieuwenhuis M."/>
            <person name="Van De Peppel L.J.J."/>
        </authorList>
    </citation>
    <scope>NUCLEOTIDE SEQUENCE</scope>
    <source>
        <strain evidence="1">D49</strain>
    </source>
</reference>
<dbReference type="OrthoDB" id="3066754at2759"/>
<gene>
    <name evidence="1" type="ORF">H0H81_003426</name>
</gene>
<dbReference type="EMBL" id="JABCKI010000934">
    <property type="protein sequence ID" value="KAG5649503.1"/>
    <property type="molecule type" value="Genomic_DNA"/>
</dbReference>
<accession>A0A9P7GJ74</accession>
<dbReference type="Proteomes" id="UP000717328">
    <property type="component" value="Unassembled WGS sequence"/>
</dbReference>
<sequence>SKSDSKSKTPGSPSPLRLLLALLLLLSYALLVSLSDIGFIGFYACDIPGSSTPDFPASVKSDADALRVVSSNLINGTDPASVYSRRCDAAELHIFSANVSERTCTAWHNSTYADGVGFRELNTTDSDVLMPRQLTRYVYARSDEFDLNVYFRNVGAQRVRAPALANGLVVAPHPTGVRMVVGVPQLAPQERVVLPKALAVEAEVGCMDLGVYGVKDPGAIYGTGVSSRDFYATAPGETWRHYTGPAYMQPVLARAVDRFRAALLPIFNASDADPAGELLSYNASWGTYSLRASIAATYLPSLDGGFDSRLDETRYILGNCTQELHAQLGLPVSKLQTTGDTCALLQVAGSYARNGSLLMGVSRVVCASATQVNMVATDIEVDAAARVSVNITQRLPSVLHVVEADYWDLLRDQPAPGDTTFGQWGTV</sequence>
<name>A0A9P7GJ74_9AGAR</name>
<keyword evidence="2" id="KW-1185">Reference proteome</keyword>
<evidence type="ECO:0000313" key="2">
    <source>
        <dbReference type="Proteomes" id="UP000717328"/>
    </source>
</evidence>
<dbReference type="AlphaFoldDB" id="A0A9P7GJ74"/>
<reference evidence="1" key="2">
    <citation type="submission" date="2021-10" db="EMBL/GenBank/DDBJ databases">
        <title>Phylogenomics reveals ancestral predisposition of the termite-cultivated fungus Termitomyces towards a domesticated lifestyle.</title>
        <authorList>
            <person name="Auxier B."/>
            <person name="Grum-Grzhimaylo A."/>
            <person name="Cardenas M.E."/>
            <person name="Lodge J.D."/>
            <person name="Laessoe T."/>
            <person name="Pedersen O."/>
            <person name="Smith M.E."/>
            <person name="Kuyper T.W."/>
            <person name="Franco-Molano E.A."/>
            <person name="Baroni T.J."/>
            <person name="Aanen D.K."/>
        </authorList>
    </citation>
    <scope>NUCLEOTIDE SEQUENCE</scope>
    <source>
        <strain evidence="1">D49</strain>
    </source>
</reference>
<evidence type="ECO:0000313" key="1">
    <source>
        <dbReference type="EMBL" id="KAG5649503.1"/>
    </source>
</evidence>
<feature type="non-terminal residue" evidence="1">
    <location>
        <position position="1"/>
    </location>
</feature>
<protein>
    <submittedName>
        <fullName evidence="1">Uncharacterized protein</fullName>
    </submittedName>
</protein>
<proteinExistence type="predicted"/>
<comment type="caution">
    <text evidence="1">The sequence shown here is derived from an EMBL/GenBank/DDBJ whole genome shotgun (WGS) entry which is preliminary data.</text>
</comment>
<organism evidence="1 2">
    <name type="scientific">Sphagnurus paluster</name>
    <dbReference type="NCBI Taxonomy" id="117069"/>
    <lineage>
        <taxon>Eukaryota</taxon>
        <taxon>Fungi</taxon>
        <taxon>Dikarya</taxon>
        <taxon>Basidiomycota</taxon>
        <taxon>Agaricomycotina</taxon>
        <taxon>Agaricomycetes</taxon>
        <taxon>Agaricomycetidae</taxon>
        <taxon>Agaricales</taxon>
        <taxon>Tricholomatineae</taxon>
        <taxon>Lyophyllaceae</taxon>
        <taxon>Sphagnurus</taxon>
    </lineage>
</organism>